<reference evidence="2" key="1">
    <citation type="submission" date="2020-11" db="EMBL/GenBank/DDBJ databases">
        <authorList>
            <consortium name="DOE Joint Genome Institute"/>
            <person name="Ahrendt S."/>
            <person name="Riley R."/>
            <person name="Andreopoulos W."/>
            <person name="Labutti K."/>
            <person name="Pangilinan J."/>
            <person name="Ruiz-Duenas F.J."/>
            <person name="Barrasa J.M."/>
            <person name="Sanchez-Garcia M."/>
            <person name="Camarero S."/>
            <person name="Miyauchi S."/>
            <person name="Serrano A."/>
            <person name="Linde D."/>
            <person name="Babiker R."/>
            <person name="Drula E."/>
            <person name="Ayuso-Fernandez I."/>
            <person name="Pacheco R."/>
            <person name="Padilla G."/>
            <person name="Ferreira P."/>
            <person name="Barriuso J."/>
            <person name="Kellner H."/>
            <person name="Castanera R."/>
            <person name="Alfaro M."/>
            <person name="Ramirez L."/>
            <person name="Pisabarro A.G."/>
            <person name="Kuo A."/>
            <person name="Tritt A."/>
            <person name="Lipzen A."/>
            <person name="He G."/>
            <person name="Yan M."/>
            <person name="Ng V."/>
            <person name="Cullen D."/>
            <person name="Martin F."/>
            <person name="Rosso M.-N."/>
            <person name="Henrissat B."/>
            <person name="Hibbett D."/>
            <person name="Martinez A.T."/>
            <person name="Grigoriev I.V."/>
        </authorList>
    </citation>
    <scope>NUCLEOTIDE SEQUENCE</scope>
    <source>
        <strain evidence="2">CBS 506.95</strain>
    </source>
</reference>
<organism evidence="2 3">
    <name type="scientific">Crepidotus variabilis</name>
    <dbReference type="NCBI Taxonomy" id="179855"/>
    <lineage>
        <taxon>Eukaryota</taxon>
        <taxon>Fungi</taxon>
        <taxon>Dikarya</taxon>
        <taxon>Basidiomycota</taxon>
        <taxon>Agaricomycotina</taxon>
        <taxon>Agaricomycetes</taxon>
        <taxon>Agaricomycetidae</taxon>
        <taxon>Agaricales</taxon>
        <taxon>Agaricineae</taxon>
        <taxon>Crepidotaceae</taxon>
        <taxon>Crepidotus</taxon>
    </lineage>
</organism>
<keyword evidence="3" id="KW-1185">Reference proteome</keyword>
<dbReference type="EMBL" id="MU157948">
    <property type="protein sequence ID" value="KAF9522384.1"/>
    <property type="molecule type" value="Genomic_DNA"/>
</dbReference>
<feature type="region of interest" description="Disordered" evidence="1">
    <location>
        <begin position="192"/>
        <end position="216"/>
    </location>
</feature>
<comment type="caution">
    <text evidence="2">The sequence shown here is derived from an EMBL/GenBank/DDBJ whole genome shotgun (WGS) entry which is preliminary data.</text>
</comment>
<gene>
    <name evidence="2" type="ORF">CPB83DRAFT_115167</name>
</gene>
<accession>A0A9P6E4Q6</accession>
<evidence type="ECO:0000313" key="3">
    <source>
        <dbReference type="Proteomes" id="UP000807306"/>
    </source>
</evidence>
<sequence length="216" mass="24195">MWYSHLHQPRSKAVVLHPESPPRNLSFRPTRYKNRSSVLGLMWSSQRSNYWIIIARDVHRPRTMPLLSLLQLSLISIRERVLKIALSKLVDNIASETPSTKEKPEVEPVKTESRLTSKIPVVLKVKPSIGGLLIFRKDSAATALKCASSKVSDVFELLKNIRKTSENNICEGVENTSKCECSPDAQGFQVSNAPSVNHRSTPLSDFPSPFNDQCSS</sequence>
<name>A0A9P6E4Q6_9AGAR</name>
<evidence type="ECO:0000256" key="1">
    <source>
        <dbReference type="SAM" id="MobiDB-lite"/>
    </source>
</evidence>
<proteinExistence type="predicted"/>
<feature type="compositionally biased region" description="Polar residues" evidence="1">
    <location>
        <begin position="192"/>
        <end position="203"/>
    </location>
</feature>
<dbReference type="Proteomes" id="UP000807306">
    <property type="component" value="Unassembled WGS sequence"/>
</dbReference>
<protein>
    <submittedName>
        <fullName evidence="2">Uncharacterized protein</fullName>
    </submittedName>
</protein>
<dbReference type="AlphaFoldDB" id="A0A9P6E4Q6"/>
<evidence type="ECO:0000313" key="2">
    <source>
        <dbReference type="EMBL" id="KAF9522384.1"/>
    </source>
</evidence>